<keyword evidence="4" id="KW-0808">Transferase</keyword>
<dbReference type="GO" id="GO:0004674">
    <property type="term" value="F:protein serine/threonine kinase activity"/>
    <property type="evidence" value="ECO:0007669"/>
    <property type="project" value="UniProtKB-KW"/>
</dbReference>
<dbReference type="PANTHER" id="PTHR35526">
    <property type="entry name" value="ANTI-SIGMA-F FACTOR RSBW-RELATED"/>
    <property type="match status" value="1"/>
</dbReference>
<dbReference type="SUPFAM" id="SSF55874">
    <property type="entry name" value="ATPase domain of HSP90 chaperone/DNA topoisomerase II/histidine kinase"/>
    <property type="match status" value="1"/>
</dbReference>
<evidence type="ECO:0000256" key="2">
    <source>
        <dbReference type="SAM" id="MobiDB-lite"/>
    </source>
</evidence>
<evidence type="ECO:0000313" key="5">
    <source>
        <dbReference type="Proteomes" id="UP000003448"/>
    </source>
</evidence>
<dbReference type="PANTHER" id="PTHR35526:SF3">
    <property type="entry name" value="ANTI-SIGMA-F FACTOR RSBW"/>
    <property type="match status" value="1"/>
</dbReference>
<keyword evidence="4" id="KW-0418">Kinase</keyword>
<organism evidence="4 5">
    <name type="scientific">Micromonospora lupini str. Lupac 08</name>
    <dbReference type="NCBI Taxonomy" id="1150864"/>
    <lineage>
        <taxon>Bacteria</taxon>
        <taxon>Bacillati</taxon>
        <taxon>Actinomycetota</taxon>
        <taxon>Actinomycetes</taxon>
        <taxon>Micromonosporales</taxon>
        <taxon>Micromonosporaceae</taxon>
        <taxon>Micromonospora</taxon>
    </lineage>
</organism>
<evidence type="ECO:0000313" key="4">
    <source>
        <dbReference type="EMBL" id="CCH21853.1"/>
    </source>
</evidence>
<comment type="caution">
    <text evidence="4">The sequence shown here is derived from an EMBL/GenBank/DDBJ whole genome shotgun (WGS) entry which is preliminary data.</text>
</comment>
<sequence length="155" mass="16361">MAAAARDRAWCVVVPHHPAGARLARHRLADDLADVVTPTLLADLIAVLAELVGNSVRHARPLPGGVVRVAWRLRPSAEGPRIQLRVTDGGASTSPRIRTASPDASDGRGLHIVAGLATRWGVERDGMGQRVWAEFDPPSTSRPAAPPRSGLVTAS</sequence>
<accession>I0LDF6</accession>
<gene>
    <name evidence="4" type="ORF">MILUP08_30138</name>
</gene>
<dbReference type="Pfam" id="PF13581">
    <property type="entry name" value="HATPase_c_2"/>
    <property type="match status" value="1"/>
</dbReference>
<dbReference type="AlphaFoldDB" id="I0LDF6"/>
<dbReference type="eggNOG" id="COG2172">
    <property type="taxonomic scope" value="Bacteria"/>
</dbReference>
<dbReference type="EMBL" id="CAIE01000045">
    <property type="protein sequence ID" value="CCH21853.1"/>
    <property type="molecule type" value="Genomic_DNA"/>
</dbReference>
<evidence type="ECO:0000256" key="1">
    <source>
        <dbReference type="ARBA" id="ARBA00022527"/>
    </source>
</evidence>
<evidence type="ECO:0000259" key="3">
    <source>
        <dbReference type="Pfam" id="PF13581"/>
    </source>
</evidence>
<dbReference type="InterPro" id="IPR003594">
    <property type="entry name" value="HATPase_dom"/>
</dbReference>
<dbReference type="STRING" id="1150864.MILUP08_30138"/>
<protein>
    <submittedName>
        <fullName evidence="4">Signal transduction histidine kinase</fullName>
    </submittedName>
</protein>
<dbReference type="Gene3D" id="3.30.565.10">
    <property type="entry name" value="Histidine kinase-like ATPase, C-terminal domain"/>
    <property type="match status" value="1"/>
</dbReference>
<feature type="domain" description="Histidine kinase/HSP90-like ATPase" evidence="3">
    <location>
        <begin position="17"/>
        <end position="133"/>
    </location>
</feature>
<feature type="compositionally biased region" description="Low complexity" evidence="2">
    <location>
        <begin position="137"/>
        <end position="149"/>
    </location>
</feature>
<keyword evidence="5" id="KW-1185">Reference proteome</keyword>
<keyword evidence="1" id="KW-0723">Serine/threonine-protein kinase</keyword>
<feature type="region of interest" description="Disordered" evidence="2">
    <location>
        <begin position="133"/>
        <end position="155"/>
    </location>
</feature>
<dbReference type="Proteomes" id="UP000003448">
    <property type="component" value="Unassembled WGS sequence"/>
</dbReference>
<proteinExistence type="predicted"/>
<dbReference type="InterPro" id="IPR036890">
    <property type="entry name" value="HATPase_C_sf"/>
</dbReference>
<dbReference type="InterPro" id="IPR050267">
    <property type="entry name" value="Anti-sigma-factor_SerPK"/>
</dbReference>
<name>I0LDF6_9ACTN</name>
<dbReference type="CDD" id="cd16936">
    <property type="entry name" value="HATPase_RsbW-like"/>
    <property type="match status" value="1"/>
</dbReference>
<reference evidence="5" key="1">
    <citation type="journal article" date="2012" name="J. Bacteriol.">
        <title>Genome Sequence of Micromonospora lupini Lupac 08, Isolated from Root Nodules of Lupinus angustifolius.</title>
        <authorList>
            <person name="Alonso-Vega P."/>
            <person name="Normand P."/>
            <person name="Bacigalupe R."/>
            <person name="Pujic P."/>
            <person name="Lajus A."/>
            <person name="Vallenet D."/>
            <person name="Carro L."/>
            <person name="Coll P."/>
            <person name="Trujillo M.E."/>
        </authorList>
    </citation>
    <scope>NUCLEOTIDE SEQUENCE [LARGE SCALE GENOMIC DNA]</scope>
    <source>
        <strain evidence="5">Lupac 08</strain>
    </source>
</reference>